<evidence type="ECO:0000313" key="3">
    <source>
        <dbReference type="Proteomes" id="UP000224003"/>
    </source>
</evidence>
<evidence type="ECO:0000313" key="2">
    <source>
        <dbReference type="EMBL" id="PFJ42800.1"/>
    </source>
</evidence>
<dbReference type="NCBIfam" id="NF033573">
    <property type="entry name" value="transpos_IS200"/>
    <property type="match status" value="1"/>
</dbReference>
<dbReference type="InterPro" id="IPR002686">
    <property type="entry name" value="Transposase_17"/>
</dbReference>
<name>A0A9X6ZV18_BACTU</name>
<dbReference type="Proteomes" id="UP000224003">
    <property type="component" value="Unassembled WGS sequence"/>
</dbReference>
<reference evidence="2 3" key="1">
    <citation type="submission" date="2017-09" db="EMBL/GenBank/DDBJ databases">
        <title>Large-scale bioinformatics analysis of Bacillus genomes uncovers conserved roles of natural products in bacterial physiology.</title>
        <authorList>
            <consortium name="Agbiome Team Llc"/>
            <person name="Bleich R.M."/>
            <person name="Grubbs K.J."/>
            <person name="Santa Maria K.C."/>
            <person name="Allen S.E."/>
            <person name="Farag S."/>
            <person name="Shank E.A."/>
            <person name="Bowers A."/>
        </authorList>
    </citation>
    <scope>NUCLEOTIDE SEQUENCE [LARGE SCALE GENOMIC DNA]</scope>
    <source>
        <strain evidence="2 3">AFS085496</strain>
    </source>
</reference>
<dbReference type="Pfam" id="PF01797">
    <property type="entry name" value="Y1_Tnp"/>
    <property type="match status" value="1"/>
</dbReference>
<proteinExistence type="predicted"/>
<dbReference type="GO" id="GO:0004803">
    <property type="term" value="F:transposase activity"/>
    <property type="evidence" value="ECO:0007669"/>
    <property type="project" value="InterPro"/>
</dbReference>
<dbReference type="EMBL" id="NUVX01000007">
    <property type="protein sequence ID" value="PFJ42800.1"/>
    <property type="molecule type" value="Genomic_DNA"/>
</dbReference>
<dbReference type="GO" id="GO:0003677">
    <property type="term" value="F:DNA binding"/>
    <property type="evidence" value="ECO:0007669"/>
    <property type="project" value="InterPro"/>
</dbReference>
<dbReference type="GO" id="GO:0006313">
    <property type="term" value="P:DNA transposition"/>
    <property type="evidence" value="ECO:0007669"/>
    <property type="project" value="InterPro"/>
</dbReference>
<comment type="caution">
    <text evidence="2">The sequence shown here is derived from an EMBL/GenBank/DDBJ whole genome shotgun (WGS) entry which is preliminary data.</text>
</comment>
<gene>
    <name evidence="2" type="ORF">COJ15_05510</name>
</gene>
<dbReference type="PANTHER" id="PTHR33360:SF4">
    <property type="entry name" value="TRANSPOSASE IS200-LIKE PROTEIN"/>
    <property type="match status" value="1"/>
</dbReference>
<feature type="domain" description="Transposase IS200-like" evidence="1">
    <location>
        <begin position="11"/>
        <end position="131"/>
    </location>
</feature>
<evidence type="ECO:0000259" key="1">
    <source>
        <dbReference type="SMART" id="SM01321"/>
    </source>
</evidence>
<accession>A0A9X6ZV18</accession>
<dbReference type="Gene3D" id="3.30.70.1290">
    <property type="entry name" value="Transposase IS200-like"/>
    <property type="match status" value="1"/>
</dbReference>
<dbReference type="SMART" id="SM01321">
    <property type="entry name" value="Y1_Tnp"/>
    <property type="match status" value="1"/>
</dbReference>
<dbReference type="InterPro" id="IPR036515">
    <property type="entry name" value="Transposase_17_sf"/>
</dbReference>
<sequence>MTEFKRNRHALYKLSYHLVVVTKYRHKCINENIMKRLKEIAEDLFSGWDCEIIEMNGEEDHVHILFDAPPQIQLSKIINSFKTVSSRYIRKEFQEDLKPFYWKPYFWSHSYMVLTTGGATIEVIKKYIENQGK</sequence>
<dbReference type="SUPFAM" id="SSF143422">
    <property type="entry name" value="Transposase IS200-like"/>
    <property type="match status" value="1"/>
</dbReference>
<dbReference type="PANTHER" id="PTHR33360">
    <property type="entry name" value="TRANSPOSASE FOR INSERTION SEQUENCE ELEMENT IS200"/>
    <property type="match status" value="1"/>
</dbReference>
<organism evidence="2 3">
    <name type="scientific">Bacillus thuringiensis</name>
    <dbReference type="NCBI Taxonomy" id="1428"/>
    <lineage>
        <taxon>Bacteria</taxon>
        <taxon>Bacillati</taxon>
        <taxon>Bacillota</taxon>
        <taxon>Bacilli</taxon>
        <taxon>Bacillales</taxon>
        <taxon>Bacillaceae</taxon>
        <taxon>Bacillus</taxon>
        <taxon>Bacillus cereus group</taxon>
    </lineage>
</organism>
<protein>
    <submittedName>
        <fullName evidence="2">IS200/IS605 family transposase</fullName>
    </submittedName>
</protein>
<dbReference type="RefSeq" id="WP_098516869.1">
    <property type="nucleotide sequence ID" value="NZ_NUVX01000007.1"/>
</dbReference>
<dbReference type="AlphaFoldDB" id="A0A9X6ZV18"/>